<gene>
    <name evidence="1" type="ORF">HII31_08546</name>
</gene>
<keyword evidence="2" id="KW-1185">Reference proteome</keyword>
<organism evidence="1 2">
    <name type="scientific">Pseudocercospora fuligena</name>
    <dbReference type="NCBI Taxonomy" id="685502"/>
    <lineage>
        <taxon>Eukaryota</taxon>
        <taxon>Fungi</taxon>
        <taxon>Dikarya</taxon>
        <taxon>Ascomycota</taxon>
        <taxon>Pezizomycotina</taxon>
        <taxon>Dothideomycetes</taxon>
        <taxon>Dothideomycetidae</taxon>
        <taxon>Mycosphaerellales</taxon>
        <taxon>Mycosphaerellaceae</taxon>
        <taxon>Pseudocercospora</taxon>
    </lineage>
</organism>
<accession>A0A8H6RE71</accession>
<dbReference type="InterPro" id="IPR021109">
    <property type="entry name" value="Peptidase_aspartic_dom_sf"/>
</dbReference>
<sequence>MDQTTVTAIARIPDPTGSHRYFAISSVLPMIARDFNCVSQDFVQKLNQHGVYPQITPDPVDFLEPNGNLIPSGGTIALDISLAGVVATLSFDIYPGPYPNAMIIGMPGLRVFNANFDAASKLLTVGIAPAGLTQVPRYIVKRDLVEHESVVVELEEEDGLDQYTQMGETPERRDLRIARATLALG</sequence>
<dbReference type="Gene3D" id="2.40.70.10">
    <property type="entry name" value="Acid Proteases"/>
    <property type="match status" value="1"/>
</dbReference>
<dbReference type="AlphaFoldDB" id="A0A8H6RE71"/>
<protein>
    <submittedName>
        <fullName evidence="1">Uncharacterized protein</fullName>
    </submittedName>
</protein>
<dbReference type="EMBL" id="JABCIY010000175">
    <property type="protein sequence ID" value="KAF7190215.1"/>
    <property type="molecule type" value="Genomic_DNA"/>
</dbReference>
<reference evidence="1" key="1">
    <citation type="submission" date="2020-04" db="EMBL/GenBank/DDBJ databases">
        <title>Draft genome resource of the tomato pathogen Pseudocercospora fuligena.</title>
        <authorList>
            <person name="Zaccaron A."/>
        </authorList>
    </citation>
    <scope>NUCLEOTIDE SEQUENCE</scope>
    <source>
        <strain evidence="1">PF001</strain>
    </source>
</reference>
<evidence type="ECO:0000313" key="1">
    <source>
        <dbReference type="EMBL" id="KAF7190215.1"/>
    </source>
</evidence>
<dbReference type="Proteomes" id="UP000660729">
    <property type="component" value="Unassembled WGS sequence"/>
</dbReference>
<proteinExistence type="predicted"/>
<comment type="caution">
    <text evidence="1">The sequence shown here is derived from an EMBL/GenBank/DDBJ whole genome shotgun (WGS) entry which is preliminary data.</text>
</comment>
<name>A0A8H6RE71_9PEZI</name>
<evidence type="ECO:0000313" key="2">
    <source>
        <dbReference type="Proteomes" id="UP000660729"/>
    </source>
</evidence>